<dbReference type="NCBIfam" id="TIGR03462">
    <property type="entry name" value="CarR_dom_SF"/>
    <property type="match status" value="1"/>
</dbReference>
<comment type="subcellular location">
    <subcellularLocation>
        <location evidence="1">Membrane</location>
        <topology evidence="1">Multi-pass membrane protein</topology>
    </subcellularLocation>
</comment>
<name>A0AB39L2V5_9MICC</name>
<dbReference type="RefSeq" id="WP_369046061.1">
    <property type="nucleotide sequence ID" value="NZ_CP163302.1"/>
</dbReference>
<protein>
    <submittedName>
        <fullName evidence="10">Lycopene cyclase domain-containing protein</fullName>
    </submittedName>
</protein>
<evidence type="ECO:0000256" key="9">
    <source>
        <dbReference type="SAM" id="Phobius"/>
    </source>
</evidence>
<dbReference type="EMBL" id="CP163302">
    <property type="protein sequence ID" value="XDP45548.1"/>
    <property type="molecule type" value="Genomic_DNA"/>
</dbReference>
<feature type="transmembrane region" description="Helical" evidence="9">
    <location>
        <begin position="6"/>
        <end position="25"/>
    </location>
</feature>
<evidence type="ECO:0000256" key="2">
    <source>
        <dbReference type="ARBA" id="ARBA00004829"/>
    </source>
</evidence>
<dbReference type="AlphaFoldDB" id="A0AB39L2V5"/>
<feature type="transmembrane region" description="Helical" evidence="9">
    <location>
        <begin position="59"/>
        <end position="83"/>
    </location>
</feature>
<feature type="compositionally biased region" description="Low complexity" evidence="8">
    <location>
        <begin position="133"/>
        <end position="153"/>
    </location>
</feature>
<sequence>MTYALIDLGFLVVAGVAVALLGRSAGSARRRSRTQAVPPATAAVRPADARRRPGRWVPALIAGAGLVALTAVFDNVMISAGLFGYAPEKLLGPAVGLAPVEDFAYPLAAAVLLPALWRRLTREASGHNVDRGASTPATPASSTSAPTAQGSAALPSTTTESKESR</sequence>
<evidence type="ECO:0000256" key="5">
    <source>
        <dbReference type="ARBA" id="ARBA00022989"/>
    </source>
</evidence>
<dbReference type="GO" id="GO:0016117">
    <property type="term" value="P:carotenoid biosynthetic process"/>
    <property type="evidence" value="ECO:0007669"/>
    <property type="project" value="UniProtKB-KW"/>
</dbReference>
<keyword evidence="6 9" id="KW-0472">Membrane</keyword>
<dbReference type="GO" id="GO:0045436">
    <property type="term" value="F:lycopene beta cyclase activity"/>
    <property type="evidence" value="ECO:0007669"/>
    <property type="project" value="UniProtKB-ARBA"/>
</dbReference>
<proteinExistence type="predicted"/>
<keyword evidence="4" id="KW-0125">Carotenoid biosynthesis</keyword>
<evidence type="ECO:0000313" key="10">
    <source>
        <dbReference type="EMBL" id="XDP45548.1"/>
    </source>
</evidence>
<evidence type="ECO:0000256" key="4">
    <source>
        <dbReference type="ARBA" id="ARBA00022746"/>
    </source>
</evidence>
<feature type="transmembrane region" description="Helical" evidence="9">
    <location>
        <begin position="103"/>
        <end position="121"/>
    </location>
</feature>
<keyword evidence="5 9" id="KW-1133">Transmembrane helix</keyword>
<evidence type="ECO:0000256" key="3">
    <source>
        <dbReference type="ARBA" id="ARBA00022692"/>
    </source>
</evidence>
<evidence type="ECO:0000256" key="6">
    <source>
        <dbReference type="ARBA" id="ARBA00023136"/>
    </source>
</evidence>
<keyword evidence="7" id="KW-0413">Isomerase</keyword>
<organism evidence="10">
    <name type="scientific">Sinomonas puerhi</name>
    <dbReference type="NCBI Taxonomy" id="3238584"/>
    <lineage>
        <taxon>Bacteria</taxon>
        <taxon>Bacillati</taxon>
        <taxon>Actinomycetota</taxon>
        <taxon>Actinomycetes</taxon>
        <taxon>Micrococcales</taxon>
        <taxon>Micrococcaceae</taxon>
        <taxon>Sinomonas</taxon>
    </lineage>
</organism>
<evidence type="ECO:0000256" key="8">
    <source>
        <dbReference type="SAM" id="MobiDB-lite"/>
    </source>
</evidence>
<gene>
    <name evidence="10" type="ORF">AB5L97_00535</name>
</gene>
<dbReference type="GO" id="GO:0016872">
    <property type="term" value="F:intramolecular lyase activity"/>
    <property type="evidence" value="ECO:0007669"/>
    <property type="project" value="InterPro"/>
</dbReference>
<accession>A0AB39L2V5</accession>
<dbReference type="GO" id="GO:0016020">
    <property type="term" value="C:membrane"/>
    <property type="evidence" value="ECO:0007669"/>
    <property type="project" value="UniProtKB-SubCell"/>
</dbReference>
<evidence type="ECO:0000256" key="7">
    <source>
        <dbReference type="ARBA" id="ARBA00023235"/>
    </source>
</evidence>
<evidence type="ECO:0000256" key="1">
    <source>
        <dbReference type="ARBA" id="ARBA00004141"/>
    </source>
</evidence>
<reference evidence="10" key="1">
    <citation type="submission" date="2024-07" db="EMBL/GenBank/DDBJ databases">
        <authorList>
            <person name="fu j."/>
        </authorList>
    </citation>
    <scope>NUCLEOTIDE SEQUENCE</scope>
    <source>
        <strain evidence="10">P10A9</strain>
    </source>
</reference>
<dbReference type="InterPro" id="IPR017825">
    <property type="entry name" value="Lycopene_cyclase_dom"/>
</dbReference>
<comment type="pathway">
    <text evidence="2">Carotenoid biosynthesis.</text>
</comment>
<keyword evidence="3 9" id="KW-0812">Transmembrane</keyword>
<feature type="region of interest" description="Disordered" evidence="8">
    <location>
        <begin position="125"/>
        <end position="165"/>
    </location>
</feature>
<dbReference type="KEGG" id="spue:AB5L97_00535"/>